<accession>A0ABT5FIW5</accession>
<dbReference type="Proteomes" id="UP001528411">
    <property type="component" value="Unassembled WGS sequence"/>
</dbReference>
<proteinExistence type="predicted"/>
<comment type="caution">
    <text evidence="2">The sequence shown here is derived from an EMBL/GenBank/DDBJ whole genome shotgun (WGS) entry which is preliminary data.</text>
</comment>
<evidence type="ECO:0000313" key="3">
    <source>
        <dbReference type="Proteomes" id="UP001528411"/>
    </source>
</evidence>
<gene>
    <name evidence="2" type="ORF">PN838_23355</name>
</gene>
<feature type="compositionally biased region" description="Polar residues" evidence="1">
    <location>
        <begin position="1"/>
        <end position="19"/>
    </location>
</feature>
<evidence type="ECO:0008006" key="4">
    <source>
        <dbReference type="Google" id="ProtNLM"/>
    </source>
</evidence>
<keyword evidence="3" id="KW-1185">Reference proteome</keyword>
<evidence type="ECO:0000313" key="2">
    <source>
        <dbReference type="EMBL" id="MDC2891143.1"/>
    </source>
</evidence>
<dbReference type="RefSeq" id="WP_272182180.1">
    <property type="nucleotide sequence ID" value="NZ_JAQOMS010000002.1"/>
</dbReference>
<sequence>MVVSNPSSRQLANTPLTKRSANREKRVPQQEFSVMSQQRQLQTSVENDYAVFQSFNHQFIKNNSAKNQYKSLDKTVSHFVMDLISNLSSEHYGAPLVVRPMKLKVTDVANPEGGKELITSMIAAQMKDYGFNVYDGRKPKGKFTGDEVILETIVDSYGDQFVLYGTLTLLKSNTVAGTHNTFISDFFFRNIKDGVEVYTDSSNSE</sequence>
<name>A0ABT5FIW5_9GAMM</name>
<reference evidence="2 3" key="1">
    <citation type="submission" date="2023-01" db="EMBL/GenBank/DDBJ databases">
        <title>Psychrosphaera sp. nov., isolated from marine algae.</title>
        <authorList>
            <person name="Bayburt H."/>
            <person name="Choi B.J."/>
            <person name="Kim J.M."/>
            <person name="Choi D.G."/>
            <person name="Jeon C.O."/>
        </authorList>
    </citation>
    <scope>NUCLEOTIDE SEQUENCE [LARGE SCALE GENOMIC DNA]</scope>
    <source>
        <strain evidence="2 3">G1-22</strain>
    </source>
</reference>
<protein>
    <recommendedName>
        <fullName evidence="4">FlgO domain-containing protein</fullName>
    </recommendedName>
</protein>
<feature type="region of interest" description="Disordered" evidence="1">
    <location>
        <begin position="1"/>
        <end position="35"/>
    </location>
</feature>
<organism evidence="2 3">
    <name type="scientific">Psychrosphaera algicola</name>
    <dbReference type="NCBI Taxonomy" id="3023714"/>
    <lineage>
        <taxon>Bacteria</taxon>
        <taxon>Pseudomonadati</taxon>
        <taxon>Pseudomonadota</taxon>
        <taxon>Gammaproteobacteria</taxon>
        <taxon>Alteromonadales</taxon>
        <taxon>Pseudoalteromonadaceae</taxon>
        <taxon>Psychrosphaera</taxon>
    </lineage>
</organism>
<dbReference type="EMBL" id="JAQOMS010000002">
    <property type="protein sequence ID" value="MDC2891143.1"/>
    <property type="molecule type" value="Genomic_DNA"/>
</dbReference>
<evidence type="ECO:0000256" key="1">
    <source>
        <dbReference type="SAM" id="MobiDB-lite"/>
    </source>
</evidence>